<comment type="caution">
    <text evidence="2">The sequence shown here is derived from an EMBL/GenBank/DDBJ whole genome shotgun (WGS) entry which is preliminary data.</text>
</comment>
<evidence type="ECO:0000313" key="3">
    <source>
        <dbReference type="Proteomes" id="UP000033682"/>
    </source>
</evidence>
<accession>A0A0F4LT70</accession>
<organism evidence="2 3">
    <name type="scientific">Lactobacillus apis</name>
    <dbReference type="NCBI Taxonomy" id="303541"/>
    <lineage>
        <taxon>Bacteria</taxon>
        <taxon>Bacillati</taxon>
        <taxon>Bacillota</taxon>
        <taxon>Bacilli</taxon>
        <taxon>Lactobacillales</taxon>
        <taxon>Lactobacillaceae</taxon>
        <taxon>Lactobacillus</taxon>
    </lineage>
</organism>
<protein>
    <recommendedName>
        <fullName evidence="4">SH3 domain-containing protein</fullName>
    </recommendedName>
</protein>
<feature type="signal peptide" evidence="1">
    <location>
        <begin position="1"/>
        <end position="29"/>
    </location>
</feature>
<evidence type="ECO:0000256" key="1">
    <source>
        <dbReference type="SAM" id="SignalP"/>
    </source>
</evidence>
<dbReference type="RefSeq" id="WP_046307007.1">
    <property type="nucleotide sequence ID" value="NZ_KQ034000.1"/>
</dbReference>
<sequence>MKIKSSIYALTSFLFLCCLLSVSHQNTYASRWNNYKQPRVVEVIKPTKIYKIKIGHPRYKSHVVATKTLKNGQKVKIQTAASYTWIVTHKGWSNGYFKTNGKYFWECPTEKGWYKLK</sequence>
<dbReference type="PATRIC" id="fig|303541.3.peg.933"/>
<dbReference type="Proteomes" id="UP000033682">
    <property type="component" value="Unassembled WGS sequence"/>
</dbReference>
<dbReference type="HOGENOM" id="CLU_2081756_0_0_9"/>
<gene>
    <name evidence="2" type="ORF">JF72_07760</name>
</gene>
<evidence type="ECO:0000313" key="2">
    <source>
        <dbReference type="EMBL" id="KJY61489.1"/>
    </source>
</evidence>
<reference evidence="2 3" key="1">
    <citation type="submission" date="2015-01" db="EMBL/GenBank/DDBJ databases">
        <title>Comparative genomics of the lactic acid bacteria isolated from the honey bee gut.</title>
        <authorList>
            <person name="Ellegaard K.M."/>
            <person name="Tamarit D."/>
            <person name="Javelind E."/>
            <person name="Olofsson T."/>
            <person name="Andersson S.G."/>
            <person name="Vasquez A."/>
        </authorList>
    </citation>
    <scope>NUCLEOTIDE SEQUENCE [LARGE SCALE GENOMIC DNA]</scope>
    <source>
        <strain evidence="2 3">Hma11</strain>
    </source>
</reference>
<evidence type="ECO:0008006" key="4">
    <source>
        <dbReference type="Google" id="ProtNLM"/>
    </source>
</evidence>
<feature type="chain" id="PRO_5002472536" description="SH3 domain-containing protein" evidence="1">
    <location>
        <begin position="30"/>
        <end position="117"/>
    </location>
</feature>
<dbReference type="EMBL" id="JXLG01000005">
    <property type="protein sequence ID" value="KJY61489.1"/>
    <property type="molecule type" value="Genomic_DNA"/>
</dbReference>
<keyword evidence="1" id="KW-0732">Signal</keyword>
<dbReference type="AlphaFoldDB" id="A0A0F4LT70"/>
<proteinExistence type="predicted"/>
<name>A0A0F4LT70_9LACO</name>
<keyword evidence="3" id="KW-1185">Reference proteome</keyword>